<dbReference type="AlphaFoldDB" id="A0A2P7BR71"/>
<dbReference type="PROSITE" id="PS51123">
    <property type="entry name" value="OMPA_2"/>
    <property type="match status" value="1"/>
</dbReference>
<sequence>MSLPGDVLFAFDSDAVSKNAEPALEKITRFIASVPAGVVVVEGHTDSVGTQAYNHDLSRRRARSVAAWLTAHGVPEARLTERGKGEGEPVATNETEAGKATNRRVDFIVPK</sequence>
<dbReference type="GO" id="GO:0009279">
    <property type="term" value="C:cell outer membrane"/>
    <property type="evidence" value="ECO:0007669"/>
    <property type="project" value="UniProtKB-SubCell"/>
</dbReference>
<evidence type="ECO:0000313" key="7">
    <source>
        <dbReference type="Proteomes" id="UP000241444"/>
    </source>
</evidence>
<dbReference type="EMBL" id="PGGO01000007">
    <property type="protein sequence ID" value="PSH68955.1"/>
    <property type="molecule type" value="Genomic_DNA"/>
</dbReference>
<gene>
    <name evidence="6" type="ORF">CU102_11860</name>
</gene>
<dbReference type="SUPFAM" id="SSF103088">
    <property type="entry name" value="OmpA-like"/>
    <property type="match status" value="1"/>
</dbReference>
<dbReference type="InterPro" id="IPR036737">
    <property type="entry name" value="OmpA-like_sf"/>
</dbReference>
<dbReference type="Gene3D" id="3.30.1330.60">
    <property type="entry name" value="OmpA-like domain"/>
    <property type="match status" value="1"/>
</dbReference>
<dbReference type="CDD" id="cd07185">
    <property type="entry name" value="OmpA_C-like"/>
    <property type="match status" value="1"/>
</dbReference>
<dbReference type="PRINTS" id="PR01023">
    <property type="entry name" value="NAFLGMOTY"/>
</dbReference>
<dbReference type="Proteomes" id="UP000241444">
    <property type="component" value="Unassembled WGS sequence"/>
</dbReference>
<evidence type="ECO:0000256" key="2">
    <source>
        <dbReference type="ARBA" id="ARBA00023136"/>
    </source>
</evidence>
<comment type="subcellular location">
    <subcellularLocation>
        <location evidence="1">Cell outer membrane</location>
    </subcellularLocation>
</comment>
<proteinExistence type="predicted"/>
<evidence type="ECO:0000313" key="6">
    <source>
        <dbReference type="EMBL" id="PSH68955.1"/>
    </source>
</evidence>
<reference evidence="7" key="1">
    <citation type="submission" date="2017-11" db="EMBL/GenBank/DDBJ databases">
        <authorList>
            <person name="Kuznetsova I."/>
            <person name="Sazanova A."/>
            <person name="Chirak E."/>
            <person name="Safronova V."/>
            <person name="Willems A."/>
        </authorList>
    </citation>
    <scope>NUCLEOTIDE SEQUENCE [LARGE SCALE GENOMIC DNA]</scope>
    <source>
        <strain evidence="7">STM 196</strain>
    </source>
</reference>
<keyword evidence="3" id="KW-0998">Cell outer membrane</keyword>
<accession>A0A2P7BR71</accession>
<evidence type="ECO:0000256" key="1">
    <source>
        <dbReference type="ARBA" id="ARBA00004442"/>
    </source>
</evidence>
<protein>
    <recommendedName>
        <fullName evidence="5">OmpA-like domain-containing protein</fullName>
    </recommendedName>
</protein>
<comment type="caution">
    <text evidence="6">The sequence shown here is derived from an EMBL/GenBank/DDBJ whole genome shotgun (WGS) entry which is preliminary data.</text>
</comment>
<organism evidence="6 7">
    <name type="scientific">Phyllobacterium brassicacearum</name>
    <dbReference type="NCBI Taxonomy" id="314235"/>
    <lineage>
        <taxon>Bacteria</taxon>
        <taxon>Pseudomonadati</taxon>
        <taxon>Pseudomonadota</taxon>
        <taxon>Alphaproteobacteria</taxon>
        <taxon>Hyphomicrobiales</taxon>
        <taxon>Phyllobacteriaceae</taxon>
        <taxon>Phyllobacterium</taxon>
    </lineage>
</organism>
<evidence type="ECO:0000256" key="3">
    <source>
        <dbReference type="ARBA" id="ARBA00023237"/>
    </source>
</evidence>
<dbReference type="InterPro" id="IPR006665">
    <property type="entry name" value="OmpA-like"/>
</dbReference>
<dbReference type="PANTHER" id="PTHR30329:SF21">
    <property type="entry name" value="LIPOPROTEIN YIAD-RELATED"/>
    <property type="match status" value="1"/>
</dbReference>
<dbReference type="Pfam" id="PF00691">
    <property type="entry name" value="OmpA"/>
    <property type="match status" value="1"/>
</dbReference>
<dbReference type="PANTHER" id="PTHR30329">
    <property type="entry name" value="STATOR ELEMENT OF FLAGELLAR MOTOR COMPLEX"/>
    <property type="match status" value="1"/>
</dbReference>
<dbReference type="InterPro" id="IPR050330">
    <property type="entry name" value="Bact_OuterMem_StrucFunc"/>
</dbReference>
<keyword evidence="7" id="KW-1185">Reference proteome</keyword>
<evidence type="ECO:0000259" key="5">
    <source>
        <dbReference type="PROSITE" id="PS51123"/>
    </source>
</evidence>
<dbReference type="OrthoDB" id="9814546at2"/>
<keyword evidence="2 4" id="KW-0472">Membrane</keyword>
<name>A0A2P7BR71_9HYPH</name>
<dbReference type="InterPro" id="IPR006664">
    <property type="entry name" value="OMP_bac"/>
</dbReference>
<dbReference type="PRINTS" id="PR01021">
    <property type="entry name" value="OMPADOMAIN"/>
</dbReference>
<feature type="domain" description="OmpA-like" evidence="5">
    <location>
        <begin position="1"/>
        <end position="111"/>
    </location>
</feature>
<evidence type="ECO:0000256" key="4">
    <source>
        <dbReference type="PROSITE-ProRule" id="PRU00473"/>
    </source>
</evidence>